<keyword evidence="3" id="KW-1185">Reference proteome</keyword>
<reference evidence="2 3" key="1">
    <citation type="submission" date="2017-06" db="EMBL/GenBank/DDBJ databases">
        <authorList>
            <consortium name="Pathogen Informatics"/>
        </authorList>
    </citation>
    <scope>NUCLEOTIDE SEQUENCE [LARGE SCALE GENOMIC DNA]</scope>
    <source>
        <strain evidence="2 3">NCTC13490</strain>
    </source>
</reference>
<dbReference type="Proteomes" id="UP000215196">
    <property type="component" value="Chromosome 1"/>
</dbReference>
<dbReference type="AlphaFoldDB" id="A0A239WR51"/>
<dbReference type="EMBL" id="LT906465">
    <property type="protein sequence ID" value="SNV36600.1"/>
    <property type="molecule type" value="Genomic_DNA"/>
</dbReference>
<gene>
    <name evidence="2" type="ORF">SAMEA4412677_00562</name>
</gene>
<evidence type="ECO:0000313" key="2">
    <source>
        <dbReference type="EMBL" id="SNV36600.1"/>
    </source>
</evidence>
<accession>A0A239WR51</accession>
<evidence type="ECO:0000313" key="3">
    <source>
        <dbReference type="Proteomes" id="UP000215196"/>
    </source>
</evidence>
<proteinExistence type="predicted"/>
<feature type="transmembrane region" description="Helical" evidence="1">
    <location>
        <begin position="23"/>
        <end position="43"/>
    </location>
</feature>
<sequence length="56" mass="6512">MVLKSVFSVIIDVELYKKTSGQFSTFLTLFISGNVNFIGKYFYPKSNMKFTKVKFE</sequence>
<organism evidence="2 3">
    <name type="scientific">Chryseobacterium taklimakanense</name>
    <dbReference type="NCBI Taxonomy" id="536441"/>
    <lineage>
        <taxon>Bacteria</taxon>
        <taxon>Pseudomonadati</taxon>
        <taxon>Bacteroidota</taxon>
        <taxon>Flavobacteriia</taxon>
        <taxon>Flavobacteriales</taxon>
        <taxon>Weeksellaceae</taxon>
        <taxon>Chryseobacterium group</taxon>
        <taxon>Chryseobacterium</taxon>
    </lineage>
</organism>
<name>A0A239WR51_9FLAO</name>
<evidence type="ECO:0000256" key="1">
    <source>
        <dbReference type="SAM" id="Phobius"/>
    </source>
</evidence>
<keyword evidence="1" id="KW-1133">Transmembrane helix</keyword>
<keyword evidence="1" id="KW-0812">Transmembrane</keyword>
<dbReference type="KEGG" id="ctak:4412677_00562"/>
<protein>
    <submittedName>
        <fullName evidence="2">Uncharacterized protein</fullName>
    </submittedName>
</protein>
<keyword evidence="1" id="KW-0472">Membrane</keyword>